<dbReference type="Gene3D" id="3.60.21.10">
    <property type="match status" value="1"/>
</dbReference>
<organism evidence="2 3">
    <name type="scientific">Sphingomonas lacunae</name>
    <dbReference type="NCBI Taxonomy" id="2698828"/>
    <lineage>
        <taxon>Bacteria</taxon>
        <taxon>Pseudomonadati</taxon>
        <taxon>Pseudomonadota</taxon>
        <taxon>Alphaproteobacteria</taxon>
        <taxon>Sphingomonadales</taxon>
        <taxon>Sphingomonadaceae</taxon>
        <taxon>Sphingomonas</taxon>
    </lineage>
</organism>
<evidence type="ECO:0000313" key="3">
    <source>
        <dbReference type="Proteomes" id="UP000503018"/>
    </source>
</evidence>
<dbReference type="InterPro" id="IPR029052">
    <property type="entry name" value="Metallo-depent_PP-like"/>
</dbReference>
<dbReference type="AlphaFoldDB" id="A0A6M4AWP0"/>
<evidence type="ECO:0000313" key="2">
    <source>
        <dbReference type="EMBL" id="QJQ32742.1"/>
    </source>
</evidence>
<protein>
    <submittedName>
        <fullName evidence="2">Serine/threonine protein phosphatase</fullName>
    </submittedName>
</protein>
<sequence length="256" mass="28664">MFFSRFRRKNNQPQPIRPQVPAGRRIYAIGDIHGRDDLFEKLLNKIAADSNDRGAADVSIILLGDLVDRGPQSKQVVERAMTLARSWPDVRCLMGNHEEVFLAALGGDPKLMRYFVRIGGAPTIHSYGLVGEAYDQMTFEELAQAFPPMVPASHVEFLSSAEDKIVLGDYLFVHAGIRPGVPLHEQRVGDLRWIRDEFLSDERDHGLVVVHGHTIFPDVQENPNRISIDTGAYGSGKLTALCLEGDNRWYIDTADK</sequence>
<dbReference type="GO" id="GO:0110154">
    <property type="term" value="P:RNA decapping"/>
    <property type="evidence" value="ECO:0007669"/>
    <property type="project" value="TreeGrafter"/>
</dbReference>
<feature type="domain" description="Calcineurin-like phosphoesterase" evidence="1">
    <location>
        <begin position="25"/>
        <end position="217"/>
    </location>
</feature>
<reference evidence="2 3" key="1">
    <citation type="submission" date="2020-01" db="EMBL/GenBank/DDBJ databases">
        <title>Sphingomonas sp. strain CSW-10.</title>
        <authorList>
            <person name="Chen W.-M."/>
        </authorList>
    </citation>
    <scope>NUCLEOTIDE SEQUENCE [LARGE SCALE GENOMIC DNA]</scope>
    <source>
        <strain evidence="2 3">CSW-10</strain>
    </source>
</reference>
<name>A0A6M4AWP0_9SPHN</name>
<accession>A0A6M4AWP0</accession>
<dbReference type="EMBL" id="CP053015">
    <property type="protein sequence ID" value="QJQ32742.1"/>
    <property type="molecule type" value="Genomic_DNA"/>
</dbReference>
<dbReference type="KEGG" id="slan:GV829_10065"/>
<dbReference type="GO" id="GO:0005737">
    <property type="term" value="C:cytoplasm"/>
    <property type="evidence" value="ECO:0007669"/>
    <property type="project" value="TreeGrafter"/>
</dbReference>
<gene>
    <name evidence="2" type="ORF">GV829_10065</name>
</gene>
<dbReference type="RefSeq" id="WP_169946305.1">
    <property type="nucleotide sequence ID" value="NZ_CP053015.1"/>
</dbReference>
<dbReference type="Pfam" id="PF00149">
    <property type="entry name" value="Metallophos"/>
    <property type="match status" value="1"/>
</dbReference>
<dbReference type="PANTHER" id="PTHR42850:SF4">
    <property type="entry name" value="ZINC-DEPENDENT ENDOPOLYPHOSPHATASE"/>
    <property type="match status" value="1"/>
</dbReference>
<dbReference type="InterPro" id="IPR004843">
    <property type="entry name" value="Calcineurin-like_PHP"/>
</dbReference>
<dbReference type="InterPro" id="IPR050126">
    <property type="entry name" value="Ap4A_hydrolase"/>
</dbReference>
<dbReference type="SUPFAM" id="SSF56300">
    <property type="entry name" value="Metallo-dependent phosphatases"/>
    <property type="match status" value="1"/>
</dbReference>
<dbReference type="GO" id="GO:0008803">
    <property type="term" value="F:bis(5'-nucleosyl)-tetraphosphatase (symmetrical) activity"/>
    <property type="evidence" value="ECO:0007669"/>
    <property type="project" value="TreeGrafter"/>
</dbReference>
<dbReference type="Proteomes" id="UP000503018">
    <property type="component" value="Chromosome"/>
</dbReference>
<dbReference type="CDD" id="cd00144">
    <property type="entry name" value="MPP_PPP_family"/>
    <property type="match status" value="1"/>
</dbReference>
<keyword evidence="3" id="KW-1185">Reference proteome</keyword>
<evidence type="ECO:0000259" key="1">
    <source>
        <dbReference type="Pfam" id="PF00149"/>
    </source>
</evidence>
<proteinExistence type="predicted"/>
<dbReference type="GO" id="GO:0016791">
    <property type="term" value="F:phosphatase activity"/>
    <property type="evidence" value="ECO:0007669"/>
    <property type="project" value="TreeGrafter"/>
</dbReference>
<dbReference type="PANTHER" id="PTHR42850">
    <property type="entry name" value="METALLOPHOSPHOESTERASE"/>
    <property type="match status" value="1"/>
</dbReference>